<proteinExistence type="predicted"/>
<dbReference type="InterPro" id="IPR001647">
    <property type="entry name" value="HTH_TetR"/>
</dbReference>
<accession>A0A7I7Z030</accession>
<evidence type="ECO:0000256" key="1">
    <source>
        <dbReference type="ARBA" id="ARBA00023015"/>
    </source>
</evidence>
<keyword evidence="5" id="KW-0175">Coiled coil</keyword>
<keyword evidence="3" id="KW-0804">Transcription</keyword>
<dbReference type="EMBL" id="AP022614">
    <property type="protein sequence ID" value="BBZ46503.1"/>
    <property type="molecule type" value="Genomic_DNA"/>
</dbReference>
<evidence type="ECO:0000256" key="2">
    <source>
        <dbReference type="ARBA" id="ARBA00023125"/>
    </source>
</evidence>
<evidence type="ECO:0000256" key="5">
    <source>
        <dbReference type="SAM" id="Coils"/>
    </source>
</evidence>
<reference evidence="7 8" key="1">
    <citation type="journal article" date="2019" name="Emerg. Microbes Infect.">
        <title>Comprehensive subspecies identification of 175 nontuberculous mycobacteria species based on 7547 genomic profiles.</title>
        <authorList>
            <person name="Matsumoto Y."/>
            <person name="Kinjo T."/>
            <person name="Motooka D."/>
            <person name="Nabeya D."/>
            <person name="Jung N."/>
            <person name="Uechi K."/>
            <person name="Horii T."/>
            <person name="Iida T."/>
            <person name="Fujita J."/>
            <person name="Nakamura S."/>
        </authorList>
    </citation>
    <scope>NUCLEOTIDE SEQUENCE [LARGE SCALE GENOMIC DNA]</scope>
    <source>
        <strain evidence="7 8">JCM 14742</strain>
    </source>
</reference>
<dbReference type="GO" id="GO:0003700">
    <property type="term" value="F:DNA-binding transcription factor activity"/>
    <property type="evidence" value="ECO:0007669"/>
    <property type="project" value="TreeGrafter"/>
</dbReference>
<dbReference type="Gene3D" id="1.10.357.10">
    <property type="entry name" value="Tetracycline Repressor, domain 2"/>
    <property type="match status" value="1"/>
</dbReference>
<keyword evidence="2 4" id="KW-0238">DNA-binding</keyword>
<dbReference type="GO" id="GO:0000976">
    <property type="term" value="F:transcription cis-regulatory region binding"/>
    <property type="evidence" value="ECO:0007669"/>
    <property type="project" value="TreeGrafter"/>
</dbReference>
<evidence type="ECO:0000256" key="3">
    <source>
        <dbReference type="ARBA" id="ARBA00023163"/>
    </source>
</evidence>
<keyword evidence="1" id="KW-0805">Transcription regulation</keyword>
<feature type="domain" description="HTH tetR-type" evidence="6">
    <location>
        <begin position="41"/>
        <end position="101"/>
    </location>
</feature>
<dbReference type="SUPFAM" id="SSF48498">
    <property type="entry name" value="Tetracyclin repressor-like, C-terminal domain"/>
    <property type="match status" value="1"/>
</dbReference>
<dbReference type="PROSITE" id="PS50977">
    <property type="entry name" value="HTH_TETR_2"/>
    <property type="match status" value="1"/>
</dbReference>
<keyword evidence="8" id="KW-1185">Reference proteome</keyword>
<evidence type="ECO:0000313" key="8">
    <source>
        <dbReference type="Proteomes" id="UP000467105"/>
    </source>
</evidence>
<name>A0A7I7Z030_9MYCO</name>
<dbReference type="InterPro" id="IPR050109">
    <property type="entry name" value="HTH-type_TetR-like_transc_reg"/>
</dbReference>
<evidence type="ECO:0000259" key="6">
    <source>
        <dbReference type="PROSITE" id="PS50977"/>
    </source>
</evidence>
<dbReference type="PANTHER" id="PTHR30055">
    <property type="entry name" value="HTH-TYPE TRANSCRIPTIONAL REGULATOR RUTR"/>
    <property type="match status" value="1"/>
</dbReference>
<feature type="coiled-coil region" evidence="5">
    <location>
        <begin position="102"/>
        <end position="132"/>
    </location>
</feature>
<dbReference type="AlphaFoldDB" id="A0A7I7Z030"/>
<dbReference type="SUPFAM" id="SSF46689">
    <property type="entry name" value="Homeodomain-like"/>
    <property type="match status" value="1"/>
</dbReference>
<evidence type="ECO:0000313" key="7">
    <source>
        <dbReference type="EMBL" id="BBZ46503.1"/>
    </source>
</evidence>
<evidence type="ECO:0000256" key="4">
    <source>
        <dbReference type="PROSITE-ProRule" id="PRU00335"/>
    </source>
</evidence>
<dbReference type="PANTHER" id="PTHR30055:SF234">
    <property type="entry name" value="HTH-TYPE TRANSCRIPTIONAL REGULATOR BETI"/>
    <property type="match status" value="1"/>
</dbReference>
<organism evidence="7 8">
    <name type="scientific">Mycobacterium parmense</name>
    <dbReference type="NCBI Taxonomy" id="185642"/>
    <lineage>
        <taxon>Bacteria</taxon>
        <taxon>Bacillati</taxon>
        <taxon>Actinomycetota</taxon>
        <taxon>Actinomycetes</taxon>
        <taxon>Mycobacteriales</taxon>
        <taxon>Mycobacteriaceae</taxon>
        <taxon>Mycobacterium</taxon>
        <taxon>Mycobacterium simiae complex</taxon>
    </lineage>
</organism>
<dbReference type="InterPro" id="IPR036271">
    <property type="entry name" value="Tet_transcr_reg_TetR-rel_C_sf"/>
</dbReference>
<gene>
    <name evidence="7" type="ORF">MPRM_37840</name>
</gene>
<feature type="DNA-binding region" description="H-T-H motif" evidence="4">
    <location>
        <begin position="64"/>
        <end position="83"/>
    </location>
</feature>
<dbReference type="Pfam" id="PF00440">
    <property type="entry name" value="TetR_N"/>
    <property type="match status" value="1"/>
</dbReference>
<dbReference type="Proteomes" id="UP000467105">
    <property type="component" value="Chromosome"/>
</dbReference>
<sequence length="239" mass="25368">MIDYFLGAEVRCACSTGRPRAVLAMSATPPAAGRPVGADGERTRSRILAATMRCVAEAGYSRATIRAIASAADMTSGSLYHYFSTKSELLEATVREIDEITLARLRGAAAEADDAVARLEAVLDETDRLTREYPELAAFGRAVRQQPHHPGLKALRHIVSEIVEEALEQGALPPGTVPDAAVDAIDALTRGLAERAASLTPSAYAATLRSAKALIRGTLFARSASRPASTLRRRSTPGL</sequence>
<dbReference type="PRINTS" id="PR00455">
    <property type="entry name" value="HTHTETR"/>
</dbReference>
<dbReference type="InterPro" id="IPR009057">
    <property type="entry name" value="Homeodomain-like_sf"/>
</dbReference>
<protein>
    <recommendedName>
        <fullName evidence="6">HTH tetR-type domain-containing protein</fullName>
    </recommendedName>
</protein>